<dbReference type="EMBL" id="JARYMX010000001">
    <property type="protein sequence ID" value="KAJ9565062.1"/>
    <property type="molecule type" value="Genomic_DNA"/>
</dbReference>
<dbReference type="PANTHER" id="PTHR31062">
    <property type="entry name" value="XYLOGLUCAN ENDOTRANSGLUCOSYLASE/HYDROLASE PROTEIN 8-RELATED"/>
    <property type="match status" value="1"/>
</dbReference>
<evidence type="ECO:0000259" key="3">
    <source>
        <dbReference type="Pfam" id="PF00722"/>
    </source>
</evidence>
<evidence type="ECO:0000313" key="4">
    <source>
        <dbReference type="EMBL" id="KAJ9565062.1"/>
    </source>
</evidence>
<dbReference type="GO" id="GO:0004553">
    <property type="term" value="F:hydrolase activity, hydrolyzing O-glycosyl compounds"/>
    <property type="evidence" value="ECO:0007669"/>
    <property type="project" value="InterPro"/>
</dbReference>
<dbReference type="Gene3D" id="2.60.120.200">
    <property type="match status" value="1"/>
</dbReference>
<reference evidence="4" key="1">
    <citation type="submission" date="2023-03" db="EMBL/GenBank/DDBJ databases">
        <title>Chromosome-scale reference genome and RAD-based genetic map of yellow starthistle (Centaurea solstitialis) reveal putative structural variation and QTLs associated with invader traits.</title>
        <authorList>
            <person name="Reatini B."/>
            <person name="Cang F.A."/>
            <person name="Jiang Q."/>
            <person name="Mckibben M.T.W."/>
            <person name="Barker M.S."/>
            <person name="Rieseberg L.H."/>
            <person name="Dlugosch K.M."/>
        </authorList>
    </citation>
    <scope>NUCLEOTIDE SEQUENCE</scope>
    <source>
        <strain evidence="4">CAN-66</strain>
        <tissue evidence="4">Leaf</tissue>
    </source>
</reference>
<dbReference type="InterPro" id="IPR000757">
    <property type="entry name" value="Beta-glucanase-like"/>
</dbReference>
<dbReference type="SUPFAM" id="SSF49899">
    <property type="entry name" value="Concanavalin A-like lectins/glucanases"/>
    <property type="match status" value="1"/>
</dbReference>
<keyword evidence="1" id="KW-0378">Hydrolase</keyword>
<gene>
    <name evidence="4" type="ORF">OSB04_001028</name>
</gene>
<organism evidence="4 5">
    <name type="scientific">Centaurea solstitialis</name>
    <name type="common">yellow star-thistle</name>
    <dbReference type="NCBI Taxonomy" id="347529"/>
    <lineage>
        <taxon>Eukaryota</taxon>
        <taxon>Viridiplantae</taxon>
        <taxon>Streptophyta</taxon>
        <taxon>Embryophyta</taxon>
        <taxon>Tracheophyta</taxon>
        <taxon>Spermatophyta</taxon>
        <taxon>Magnoliopsida</taxon>
        <taxon>eudicotyledons</taxon>
        <taxon>Gunneridae</taxon>
        <taxon>Pentapetalae</taxon>
        <taxon>asterids</taxon>
        <taxon>campanulids</taxon>
        <taxon>Asterales</taxon>
        <taxon>Asteraceae</taxon>
        <taxon>Carduoideae</taxon>
        <taxon>Cardueae</taxon>
        <taxon>Centaureinae</taxon>
        <taxon>Centaurea</taxon>
    </lineage>
</organism>
<evidence type="ECO:0000256" key="2">
    <source>
        <dbReference type="ARBA" id="ARBA00023295"/>
    </source>
</evidence>
<sequence length="126" mass="14356">MTTNRVFKNNVNKGVRYPIGPMQVIVSLWDGSDWATDGGRAKTNYSNGPFQAHFQDFDIDGCPSIPTVPNKDCYSSKYRWNNKEYWQLNPSQLKVYEITKRNIRVMTIVLIGEGTLPLPRSALGEQ</sequence>
<name>A0AA38U8J1_9ASTR</name>
<keyword evidence="5" id="KW-1185">Reference proteome</keyword>
<accession>A0AA38U8J1</accession>
<evidence type="ECO:0000313" key="5">
    <source>
        <dbReference type="Proteomes" id="UP001172457"/>
    </source>
</evidence>
<protein>
    <recommendedName>
        <fullName evidence="3">GH16 domain-containing protein</fullName>
    </recommendedName>
</protein>
<evidence type="ECO:0000256" key="1">
    <source>
        <dbReference type="ARBA" id="ARBA00022801"/>
    </source>
</evidence>
<dbReference type="Proteomes" id="UP001172457">
    <property type="component" value="Chromosome 1"/>
</dbReference>
<feature type="domain" description="GH16" evidence="3">
    <location>
        <begin position="5"/>
        <end position="46"/>
    </location>
</feature>
<dbReference type="GO" id="GO:0005975">
    <property type="term" value="P:carbohydrate metabolic process"/>
    <property type="evidence" value="ECO:0007669"/>
    <property type="project" value="InterPro"/>
</dbReference>
<proteinExistence type="predicted"/>
<dbReference type="AlphaFoldDB" id="A0AA38U8J1"/>
<keyword evidence="2" id="KW-0326">Glycosidase</keyword>
<dbReference type="Pfam" id="PF00722">
    <property type="entry name" value="Glyco_hydro_16"/>
    <property type="match status" value="1"/>
</dbReference>
<dbReference type="InterPro" id="IPR044791">
    <property type="entry name" value="Beta-glucanase/XTH"/>
</dbReference>
<dbReference type="InterPro" id="IPR013320">
    <property type="entry name" value="ConA-like_dom_sf"/>
</dbReference>
<comment type="caution">
    <text evidence="4">The sequence shown here is derived from an EMBL/GenBank/DDBJ whole genome shotgun (WGS) entry which is preliminary data.</text>
</comment>